<protein>
    <submittedName>
        <fullName evidence="2">Uncharacterized protein</fullName>
    </submittedName>
</protein>
<evidence type="ECO:0000313" key="2">
    <source>
        <dbReference type="EMBL" id="KAG5169153.1"/>
    </source>
</evidence>
<dbReference type="PANTHER" id="PTHR40635:SF1">
    <property type="match status" value="1"/>
</dbReference>
<reference evidence="2" key="1">
    <citation type="submission" date="2021-02" db="EMBL/GenBank/DDBJ databases">
        <title>Psilocybe cubensis genome.</title>
        <authorList>
            <person name="Mckernan K.J."/>
            <person name="Crawford S."/>
            <person name="Trippe A."/>
            <person name="Kane L.T."/>
            <person name="Mclaughlin S."/>
        </authorList>
    </citation>
    <scope>NUCLEOTIDE SEQUENCE [LARGE SCALE GENOMIC DNA]</scope>
    <source>
        <strain evidence="2">MGC-MH-2018</strain>
    </source>
</reference>
<organism evidence="2">
    <name type="scientific">Psilocybe cubensis</name>
    <name type="common">Psychedelic mushroom</name>
    <name type="synonym">Stropharia cubensis</name>
    <dbReference type="NCBI Taxonomy" id="181762"/>
    <lineage>
        <taxon>Eukaryota</taxon>
        <taxon>Fungi</taxon>
        <taxon>Dikarya</taxon>
        <taxon>Basidiomycota</taxon>
        <taxon>Agaricomycotina</taxon>
        <taxon>Agaricomycetes</taxon>
        <taxon>Agaricomycetidae</taxon>
        <taxon>Agaricales</taxon>
        <taxon>Agaricineae</taxon>
        <taxon>Strophariaceae</taxon>
        <taxon>Psilocybe</taxon>
    </lineage>
</organism>
<sequence>MSYSTRNSFYLRISKNIVLPIYVYLDERHVNWMSDTVLQHVLSDLRPHILPKLRTEADGLKSGSSIHTNATVDTHRGDSYQFCYFIRKTEPHSVVIKTRNFRTAPRRTPSTISSNVAPSSSKRQAKRRDISTSNQAKNKRRRTESNIQEESDIAMIGEDDINADEASINADAEIPPIELEIEEEEAKPKPVLGLTYQGFSIYGQCLCVVVEPWPVVRSSTVAPVFAKATQSSQPIVRAQTPLFLPEEQEDTENHQQPWRSNINQAYLHQVLKEVDPSDNEDDMGGMLEYSQVLKNISGDRAGAVNDDEDIDGSILFGDADEFKEL</sequence>
<accession>A0A8H7Y0W1</accession>
<comment type="caution">
    <text evidence="2">The sequence shown here is derived from an EMBL/GenBank/DDBJ whole genome shotgun (WGS) entry which is preliminary data.</text>
</comment>
<dbReference type="AlphaFoldDB" id="A0A8H7Y0W1"/>
<dbReference type="OrthoDB" id="5374757at2759"/>
<proteinExistence type="predicted"/>
<feature type="compositionally biased region" description="Polar residues" evidence="1">
    <location>
        <begin position="108"/>
        <end position="122"/>
    </location>
</feature>
<dbReference type="EMBL" id="JAFIQS010000005">
    <property type="protein sequence ID" value="KAG5169153.1"/>
    <property type="molecule type" value="Genomic_DNA"/>
</dbReference>
<evidence type="ECO:0000256" key="1">
    <source>
        <dbReference type="SAM" id="MobiDB-lite"/>
    </source>
</evidence>
<feature type="region of interest" description="Disordered" evidence="1">
    <location>
        <begin position="100"/>
        <end position="149"/>
    </location>
</feature>
<name>A0A8H7Y0W1_PSICU</name>
<dbReference type="PANTHER" id="PTHR40635">
    <property type="match status" value="1"/>
</dbReference>
<gene>
    <name evidence="2" type="ORF">JR316_005709</name>
</gene>